<proteinExistence type="predicted"/>
<feature type="transmembrane region" description="Helical" evidence="2">
    <location>
        <begin position="281"/>
        <end position="303"/>
    </location>
</feature>
<dbReference type="CDD" id="cd00060">
    <property type="entry name" value="FHA"/>
    <property type="match status" value="1"/>
</dbReference>
<keyword evidence="2" id="KW-1133">Transmembrane helix</keyword>
<accession>A0ABZ3EYC3</accession>
<dbReference type="RefSeq" id="WP_342757873.1">
    <property type="nucleotide sequence ID" value="NZ_CP146256.1"/>
</dbReference>
<dbReference type="InterPro" id="IPR050923">
    <property type="entry name" value="Cell_Proc_Reg/RNA_Proc"/>
</dbReference>
<evidence type="ECO:0000313" key="5">
    <source>
        <dbReference type="Proteomes" id="UP001451571"/>
    </source>
</evidence>
<evidence type="ECO:0000313" key="4">
    <source>
        <dbReference type="EMBL" id="XAH74279.1"/>
    </source>
</evidence>
<dbReference type="InterPro" id="IPR045962">
    <property type="entry name" value="DUF6382"/>
</dbReference>
<protein>
    <submittedName>
        <fullName evidence="4">DUF6382 domain-containing protein</fullName>
    </submittedName>
</protein>
<keyword evidence="5" id="KW-1185">Reference proteome</keyword>
<gene>
    <name evidence="4" type="ORF">V6984_00460</name>
</gene>
<reference evidence="4 5" key="1">
    <citation type="submission" date="2024-02" db="EMBL/GenBank/DDBJ databases">
        <title>Bacterial strain from lacustrine sediment.</title>
        <authorList>
            <person name="Petit C."/>
            <person name="Fadhlaoui K."/>
        </authorList>
    </citation>
    <scope>NUCLEOTIDE SEQUENCE [LARGE SCALE GENOMIC DNA]</scope>
    <source>
        <strain evidence="4 5">IPX-CK</strain>
    </source>
</reference>
<dbReference type="InterPro" id="IPR000253">
    <property type="entry name" value="FHA_dom"/>
</dbReference>
<evidence type="ECO:0000256" key="2">
    <source>
        <dbReference type="SAM" id="Phobius"/>
    </source>
</evidence>
<feature type="domain" description="FHA" evidence="3">
    <location>
        <begin position="387"/>
        <end position="437"/>
    </location>
</feature>
<dbReference type="Proteomes" id="UP001451571">
    <property type="component" value="Chromosome"/>
</dbReference>
<dbReference type="Pfam" id="PF00498">
    <property type="entry name" value="FHA"/>
    <property type="match status" value="1"/>
</dbReference>
<dbReference type="EMBL" id="CP146256">
    <property type="protein sequence ID" value="XAH74279.1"/>
    <property type="molecule type" value="Genomic_DNA"/>
</dbReference>
<dbReference type="Gene3D" id="2.60.200.20">
    <property type="match status" value="1"/>
</dbReference>
<dbReference type="SUPFAM" id="SSF49879">
    <property type="entry name" value="SMAD/FHA domain"/>
    <property type="match status" value="1"/>
</dbReference>
<keyword evidence="2" id="KW-0472">Membrane</keyword>
<feature type="transmembrane region" description="Helical" evidence="2">
    <location>
        <begin position="247"/>
        <end position="269"/>
    </location>
</feature>
<evidence type="ECO:0000259" key="3">
    <source>
        <dbReference type="PROSITE" id="PS50006"/>
    </source>
</evidence>
<dbReference type="Pfam" id="PF19909">
    <property type="entry name" value="DUF6382"/>
    <property type="match status" value="1"/>
</dbReference>
<sequence length="461" mass="53076">MVAVDAKYYKDLSHNYLILRNTEVEEKSEYQNKMITGNKMKRLLPCIIRNIDDEVHFYYEISSRQSIKNFYERGGMKYERMFQLFEYLLEASKEVREYLLEDNRLLLSPEYIYVNPEGEEFFFVYYPGNGDTPIMPLAEFLLEKADRESEKTVQIIYKIYEQMQDENFVLPEIMNLFHEPVDYGAANQEIKNGPVIKDTEETSSIQTESCTNEQNGSLCRDWLNQEAQECVTDENEEDSTLAKSNMIISGILLILCIGAMVGVLCIRYFCVLSIEESVLTVAGIITLVIISSFLLLSLIMVPVRGRRDYGGRKTGKEENEEPQQYMTVDDYFQQKEEREDSSESGKEKETIYGSTVFIEASLYSIENKLYGTNKGNKYHIDLNELPCTVGKMAGSVDFVIKDSSISRIHARFTKEGENIYVTDLNSTNGTFKNGLRLEPNETAGIEAGDEIRFGKMTFCYR</sequence>
<dbReference type="PROSITE" id="PS50006">
    <property type="entry name" value="FHA_DOMAIN"/>
    <property type="match status" value="1"/>
</dbReference>
<dbReference type="PANTHER" id="PTHR23308">
    <property type="entry name" value="NUCLEAR INHIBITOR OF PROTEIN PHOSPHATASE-1"/>
    <property type="match status" value="1"/>
</dbReference>
<name>A0ABZ3EYC3_9FIRM</name>
<feature type="region of interest" description="Disordered" evidence="1">
    <location>
        <begin position="309"/>
        <end position="328"/>
    </location>
</feature>
<evidence type="ECO:0000256" key="1">
    <source>
        <dbReference type="SAM" id="MobiDB-lite"/>
    </source>
</evidence>
<keyword evidence="2" id="KW-0812">Transmembrane</keyword>
<dbReference type="SMART" id="SM00240">
    <property type="entry name" value="FHA"/>
    <property type="match status" value="1"/>
</dbReference>
<organism evidence="4 5">
    <name type="scientific">Kineothrix sedimenti</name>
    <dbReference type="NCBI Taxonomy" id="3123317"/>
    <lineage>
        <taxon>Bacteria</taxon>
        <taxon>Bacillati</taxon>
        <taxon>Bacillota</taxon>
        <taxon>Clostridia</taxon>
        <taxon>Lachnospirales</taxon>
        <taxon>Lachnospiraceae</taxon>
        <taxon>Kineothrix</taxon>
    </lineage>
</organism>
<dbReference type="InterPro" id="IPR008984">
    <property type="entry name" value="SMAD_FHA_dom_sf"/>
</dbReference>